<proteinExistence type="predicted"/>
<evidence type="ECO:0000259" key="1">
    <source>
        <dbReference type="Pfam" id="PF01261"/>
    </source>
</evidence>
<evidence type="ECO:0000313" key="4">
    <source>
        <dbReference type="Proteomes" id="UP000199139"/>
    </source>
</evidence>
<dbReference type="Proteomes" id="UP000199139">
    <property type="component" value="Unassembled WGS sequence"/>
</dbReference>
<reference evidence="2 5" key="2">
    <citation type="submission" date="2019-07" db="EMBL/GenBank/DDBJ databases">
        <title>Whole genome shotgun sequence of Halolactibacillus miurensis NBRC 100873.</title>
        <authorList>
            <person name="Hosoyama A."/>
            <person name="Uohara A."/>
            <person name="Ohji S."/>
            <person name="Ichikawa N."/>
        </authorList>
    </citation>
    <scope>NUCLEOTIDE SEQUENCE [LARGE SCALE GENOMIC DNA]</scope>
    <source>
        <strain evidence="2 5">NBRC 100873</strain>
    </source>
</reference>
<accession>A0A1I6P796</accession>
<dbReference type="PANTHER" id="PTHR12110">
    <property type="entry name" value="HYDROXYPYRUVATE ISOMERASE"/>
    <property type="match status" value="1"/>
</dbReference>
<evidence type="ECO:0000313" key="3">
    <source>
        <dbReference type="EMBL" id="SFS36059.1"/>
    </source>
</evidence>
<evidence type="ECO:0000313" key="5">
    <source>
        <dbReference type="Proteomes" id="UP000321773"/>
    </source>
</evidence>
<feature type="domain" description="Xylose isomerase-like TIM barrel" evidence="1">
    <location>
        <begin position="23"/>
        <end position="228"/>
    </location>
</feature>
<dbReference type="InterPro" id="IPR050312">
    <property type="entry name" value="IolE/XylAMocC-like"/>
</dbReference>
<dbReference type="Pfam" id="PF01261">
    <property type="entry name" value="AP_endonuc_2"/>
    <property type="match status" value="1"/>
</dbReference>
<dbReference type="EMBL" id="FPAI01000001">
    <property type="protein sequence ID" value="SFS36059.1"/>
    <property type="molecule type" value="Genomic_DNA"/>
</dbReference>
<keyword evidence="3" id="KW-0413">Isomerase</keyword>
<dbReference type="STRING" id="306541.SAMN05421668_101247"/>
<dbReference type="SUPFAM" id="SSF51658">
    <property type="entry name" value="Xylose isomerase-like"/>
    <property type="match status" value="1"/>
</dbReference>
<dbReference type="AlphaFoldDB" id="A0A1I6P796"/>
<organism evidence="3 4">
    <name type="scientific">Halolactibacillus miurensis</name>
    <dbReference type="NCBI Taxonomy" id="306541"/>
    <lineage>
        <taxon>Bacteria</taxon>
        <taxon>Bacillati</taxon>
        <taxon>Bacillota</taxon>
        <taxon>Bacilli</taxon>
        <taxon>Bacillales</taxon>
        <taxon>Bacillaceae</taxon>
        <taxon>Halolactibacillus</taxon>
    </lineage>
</organism>
<dbReference type="InterPro" id="IPR036237">
    <property type="entry name" value="Xyl_isomerase-like_sf"/>
</dbReference>
<dbReference type="Proteomes" id="UP000321773">
    <property type="component" value="Unassembled WGS sequence"/>
</dbReference>
<dbReference type="EMBL" id="BJWJ01000001">
    <property type="protein sequence ID" value="GEM03074.1"/>
    <property type="molecule type" value="Genomic_DNA"/>
</dbReference>
<dbReference type="RefSeq" id="WP_062319555.1">
    <property type="nucleotide sequence ID" value="NZ_BJWJ01000001.1"/>
</dbReference>
<reference evidence="3 4" key="1">
    <citation type="submission" date="2016-10" db="EMBL/GenBank/DDBJ databases">
        <authorList>
            <person name="de Groot N.N."/>
        </authorList>
    </citation>
    <scope>NUCLEOTIDE SEQUENCE [LARGE SCALE GENOMIC DNA]</scope>
    <source>
        <strain evidence="3 4">DSM 17074</strain>
    </source>
</reference>
<dbReference type="OrthoDB" id="9815124at2"/>
<name>A0A1I6P796_9BACI</name>
<dbReference type="GO" id="GO:0016853">
    <property type="term" value="F:isomerase activity"/>
    <property type="evidence" value="ECO:0007669"/>
    <property type="project" value="UniProtKB-KW"/>
</dbReference>
<evidence type="ECO:0000313" key="2">
    <source>
        <dbReference type="EMBL" id="GEM03074.1"/>
    </source>
</evidence>
<dbReference type="PANTHER" id="PTHR12110:SF41">
    <property type="entry name" value="INOSOSE DEHYDRATASE"/>
    <property type="match status" value="1"/>
</dbReference>
<dbReference type="InterPro" id="IPR013022">
    <property type="entry name" value="Xyl_isomerase-like_TIM-brl"/>
</dbReference>
<protein>
    <submittedName>
        <fullName evidence="3">Sugar phosphate isomerase/epimerase</fullName>
    </submittedName>
    <submittedName>
        <fullName evidence="2">Xylose isomerase</fullName>
    </submittedName>
</protein>
<dbReference type="Gene3D" id="3.20.20.150">
    <property type="entry name" value="Divalent-metal-dependent TIM barrel enzymes"/>
    <property type="match status" value="1"/>
</dbReference>
<keyword evidence="5" id="KW-1185">Reference proteome</keyword>
<sequence>MELGLCSITFRQHTPKDIIVLAKDQQLQAIEWGGDIHVPPGNLTRAKEIGDLTRAHGLRVSSYGSYYHAGTEEDFDAVLETALALETSHIRIWAGRMDKSKTPKTYSEETFQHIVQDIIRCAIEAKKHAITLHLEYHAFTYTDSGQAALKLIQAVNQPNVKLYWQPLGSFTKEQQVLDLNMLQSYISHIHVFQWDETFNRYPLDTGESTWLDYIRVLEQSQSHLYLMEFVKNDNINQFNQDVQTLHHWKKTINASLRGE</sequence>
<gene>
    <name evidence="2" type="ORF">HMI01_00620</name>
    <name evidence="3" type="ORF">SAMN05421668_101247</name>
</gene>